<protein>
    <submittedName>
        <fullName evidence="1">Uncharacterized protein</fullName>
    </submittedName>
</protein>
<dbReference type="AlphaFoldDB" id="B0TBF4"/>
<dbReference type="STRING" id="498761.HM1_2638"/>
<dbReference type="RefSeq" id="WP_012283655.1">
    <property type="nucleotide sequence ID" value="NC_010337.2"/>
</dbReference>
<evidence type="ECO:0000313" key="2">
    <source>
        <dbReference type="Proteomes" id="UP000008550"/>
    </source>
</evidence>
<sequence length="281" mass="30344">MQQERVLIKGAGDLASGVAHRLFQCGVVPIMTELAEPLVVRRRVSFAEAVYQGETTVEGVKALRVKTADEAIAWQERGVIPVLVDPDDRSLESLKPTYYVEATIRKRNDGLTKDKAPFVIALGPGFCAGKDVHAVVETKRGHDLGRVIYQGYAIADTGIPGEVGGYRQERLLRAPVSGVFSACREIGDQVTKGESVGTVDGQPVNAQIAGIVRGLVKDGISVTAGLKIGDVDPRLERAYCYTISDKARAIGGGVLEAMLHFAMLRNNIEKNTHRPQPIRSS</sequence>
<dbReference type="OrthoDB" id="9815497at2"/>
<dbReference type="KEGG" id="hmo:HM1_2638"/>
<dbReference type="EMBL" id="CP000930">
    <property type="protein sequence ID" value="ABZ85167.1"/>
    <property type="molecule type" value="Genomic_DNA"/>
</dbReference>
<dbReference type="eggNOG" id="COG3608">
    <property type="taxonomic scope" value="Bacteria"/>
</dbReference>
<evidence type="ECO:0000313" key="1">
    <source>
        <dbReference type="EMBL" id="ABZ85167.1"/>
    </source>
</evidence>
<dbReference type="InterPro" id="IPR017695">
    <property type="entry name" value="Se-dep_Mo_hydrolase_YqeB"/>
</dbReference>
<dbReference type="Proteomes" id="UP000008550">
    <property type="component" value="Chromosome"/>
</dbReference>
<dbReference type="HOGENOM" id="CLU_082089_1_0_9"/>
<reference evidence="1 2" key="1">
    <citation type="journal article" date="2008" name="J. Bacteriol.">
        <title>The genome of Heliobacterium modesticaldum, a phototrophic representative of the Firmicutes containing the simplest photosynthetic apparatus.</title>
        <authorList>
            <person name="Sattley W.M."/>
            <person name="Madigan M.T."/>
            <person name="Swingley W.D."/>
            <person name="Cheung P.C."/>
            <person name="Clocksin K.M."/>
            <person name="Conrad A.L."/>
            <person name="Dejesa L.C."/>
            <person name="Honchak B.M."/>
            <person name="Jung D.O."/>
            <person name="Karbach L.E."/>
            <person name="Kurdoglu A."/>
            <person name="Lahiri S."/>
            <person name="Mastrian S.D."/>
            <person name="Page L.E."/>
            <person name="Taylor H.L."/>
            <person name="Wang Z.T."/>
            <person name="Raymond J."/>
            <person name="Chen M."/>
            <person name="Blankenship R.E."/>
            <person name="Touchman J.W."/>
        </authorList>
    </citation>
    <scope>NUCLEOTIDE SEQUENCE [LARGE SCALE GENOMIC DNA]</scope>
    <source>
        <strain evidence="2">ATCC 51547 / Ice1</strain>
    </source>
</reference>
<name>B0TBF4_HELMI</name>
<dbReference type="Gene3D" id="3.40.630.10">
    <property type="entry name" value="Zn peptidases"/>
    <property type="match status" value="1"/>
</dbReference>
<dbReference type="NCBIfam" id="TIGR03309">
    <property type="entry name" value="matur_yqeB"/>
    <property type="match status" value="1"/>
</dbReference>
<gene>
    <name evidence="1" type="ORF">HM1_2638</name>
</gene>
<proteinExistence type="predicted"/>
<organism evidence="1 2">
    <name type="scientific">Heliobacterium modesticaldum (strain ATCC 51547 / Ice1)</name>
    <dbReference type="NCBI Taxonomy" id="498761"/>
    <lineage>
        <taxon>Bacteria</taxon>
        <taxon>Bacillati</taxon>
        <taxon>Bacillota</taxon>
        <taxon>Clostridia</taxon>
        <taxon>Eubacteriales</taxon>
        <taxon>Heliobacteriaceae</taxon>
        <taxon>Heliomicrobium</taxon>
    </lineage>
</organism>
<accession>B0TBF4</accession>
<keyword evidence="2" id="KW-1185">Reference proteome</keyword>